<organism evidence="1 2">
    <name type="scientific">Leptospira yanagawae</name>
    <dbReference type="NCBI Taxonomy" id="293069"/>
    <lineage>
        <taxon>Bacteria</taxon>
        <taxon>Pseudomonadati</taxon>
        <taxon>Spirochaetota</taxon>
        <taxon>Spirochaetia</taxon>
        <taxon>Leptospirales</taxon>
        <taxon>Leptospiraceae</taxon>
        <taxon>Leptospira</taxon>
    </lineage>
</organism>
<evidence type="ECO:0000313" key="1">
    <source>
        <dbReference type="EMBL" id="TGL19229.1"/>
    </source>
</evidence>
<proteinExistence type="predicted"/>
<evidence type="ECO:0008006" key="3">
    <source>
        <dbReference type="Google" id="ProtNLM"/>
    </source>
</evidence>
<accession>A0ABY2M3M9</accession>
<name>A0ABY2M3M9_9LEPT</name>
<dbReference type="EMBL" id="RQFU01000019">
    <property type="protein sequence ID" value="TGL19229.1"/>
    <property type="molecule type" value="Genomic_DNA"/>
</dbReference>
<protein>
    <recommendedName>
        <fullName evidence="3">GLPGLI family protein</fullName>
    </recommendedName>
</protein>
<dbReference type="Proteomes" id="UP000298200">
    <property type="component" value="Unassembled WGS sequence"/>
</dbReference>
<reference evidence="2" key="1">
    <citation type="journal article" date="2019" name="PLoS Negl. Trop. Dis.">
        <title>Revisiting the worldwide diversity of Leptospira species in the environment.</title>
        <authorList>
            <person name="Vincent A.T."/>
            <person name="Schiettekatte O."/>
            <person name="Bourhy P."/>
            <person name="Veyrier F.J."/>
            <person name="Picardeau M."/>
        </authorList>
    </citation>
    <scope>NUCLEOTIDE SEQUENCE [LARGE SCALE GENOMIC DNA]</scope>
    <source>
        <strain evidence="2">201800272</strain>
    </source>
</reference>
<comment type="caution">
    <text evidence="1">The sequence shown here is derived from an EMBL/GenBank/DDBJ whole genome shotgun (WGS) entry which is preliminary data.</text>
</comment>
<sequence length="159" mass="18789">MIEIKTYTWLYGSYSINETKFQSEKYKKIRIREEVSIPDLIWTIPLGVLFSIGKKTTIYEDCGPIPEVETELLVKERSKILEEVEKEYNQLPQLLTDRAKRELGENFNSQLPLVWFIDGRIKQGKVINQNSEELELETSDGKRQKYLRRDILKVRYAVD</sequence>
<keyword evidence="2" id="KW-1185">Reference proteome</keyword>
<evidence type="ECO:0000313" key="2">
    <source>
        <dbReference type="Proteomes" id="UP000298200"/>
    </source>
</evidence>
<gene>
    <name evidence="1" type="ORF">EHQ46_15690</name>
</gene>
<dbReference type="NCBIfam" id="NF047624">
    <property type="entry name" value="LIC_13076_fam"/>
    <property type="match status" value="1"/>
</dbReference>